<evidence type="ECO:0000313" key="2">
    <source>
        <dbReference type="Proteomes" id="UP000054564"/>
    </source>
</evidence>
<protein>
    <submittedName>
        <fullName evidence="1">Uncharacterized protein</fullName>
    </submittedName>
</protein>
<organism evidence="1 2">
    <name type="scientific">Puccinia striiformis f. sp. tritici PST-78</name>
    <dbReference type="NCBI Taxonomy" id="1165861"/>
    <lineage>
        <taxon>Eukaryota</taxon>
        <taxon>Fungi</taxon>
        <taxon>Dikarya</taxon>
        <taxon>Basidiomycota</taxon>
        <taxon>Pucciniomycotina</taxon>
        <taxon>Pucciniomycetes</taxon>
        <taxon>Pucciniales</taxon>
        <taxon>Pucciniaceae</taxon>
        <taxon>Puccinia</taxon>
    </lineage>
</organism>
<proteinExistence type="predicted"/>
<reference evidence="2" key="1">
    <citation type="submission" date="2014-03" db="EMBL/GenBank/DDBJ databases">
        <title>The Genome Sequence of Puccinia striiformis f. sp. tritici PST-78.</title>
        <authorList>
            <consortium name="The Broad Institute Genome Sequencing Platform"/>
            <person name="Cuomo C."/>
            <person name="Hulbert S."/>
            <person name="Chen X."/>
            <person name="Walker B."/>
            <person name="Young S.K."/>
            <person name="Zeng Q."/>
            <person name="Gargeya S."/>
            <person name="Fitzgerald M."/>
            <person name="Haas B."/>
            <person name="Abouelleil A."/>
            <person name="Alvarado L."/>
            <person name="Arachchi H.M."/>
            <person name="Berlin A.M."/>
            <person name="Chapman S.B."/>
            <person name="Goldberg J."/>
            <person name="Griggs A."/>
            <person name="Gujja S."/>
            <person name="Hansen M."/>
            <person name="Howarth C."/>
            <person name="Imamovic A."/>
            <person name="Larimer J."/>
            <person name="McCowan C."/>
            <person name="Montmayeur A."/>
            <person name="Murphy C."/>
            <person name="Neiman D."/>
            <person name="Pearson M."/>
            <person name="Priest M."/>
            <person name="Roberts A."/>
            <person name="Saif S."/>
            <person name="Shea T."/>
            <person name="Sisk P."/>
            <person name="Sykes S."/>
            <person name="Wortman J."/>
            <person name="Nusbaum C."/>
            <person name="Birren B."/>
        </authorList>
    </citation>
    <scope>NUCLEOTIDE SEQUENCE [LARGE SCALE GENOMIC DNA]</scope>
    <source>
        <strain evidence="2">race PST-78</strain>
    </source>
</reference>
<dbReference type="AlphaFoldDB" id="A0A0L0UTH4"/>
<dbReference type="OrthoDB" id="114080at2759"/>
<dbReference type="EMBL" id="AJIL01000262">
    <property type="protein sequence ID" value="KNE90348.1"/>
    <property type="molecule type" value="Genomic_DNA"/>
</dbReference>
<sequence>MNEAVLREEVTLLTRLIYSNKNQHRSSLWFRRATEVKRWSIKLLPKLQQPPSGFLDQFEARLLGAYNSIIQNLARTAFMAIGMTFIASFSRIHSIIKHLQIHQNTLPYPTQS</sequence>
<name>A0A0L0UTH4_9BASI</name>
<dbReference type="Proteomes" id="UP000054564">
    <property type="component" value="Unassembled WGS sequence"/>
</dbReference>
<evidence type="ECO:0000313" key="1">
    <source>
        <dbReference type="EMBL" id="KNE90348.1"/>
    </source>
</evidence>
<accession>A0A0L0UTH4</accession>
<comment type="caution">
    <text evidence="1">The sequence shown here is derived from an EMBL/GenBank/DDBJ whole genome shotgun (WGS) entry which is preliminary data.</text>
</comment>
<keyword evidence="2" id="KW-1185">Reference proteome</keyword>
<gene>
    <name evidence="1" type="ORF">PSTG_16219</name>
</gene>